<accession>A0ABY7BAS4</accession>
<evidence type="ECO:0000256" key="1">
    <source>
        <dbReference type="SAM" id="MobiDB-lite"/>
    </source>
</evidence>
<keyword evidence="3" id="KW-1185">Reference proteome</keyword>
<proteinExistence type="predicted"/>
<sequence>MIPSASSTAGMASAQTGTTWPGGCEISTLRSSPVPVSRASTTPLRVQIDTSSPEIRPSRSSNHTAPTVACPHMDISWLGTQKRKV</sequence>
<feature type="compositionally biased region" description="Polar residues" evidence="1">
    <location>
        <begin position="38"/>
        <end position="65"/>
    </location>
</feature>
<reference evidence="2" key="1">
    <citation type="submission" date="2022-11" db="EMBL/GenBank/DDBJ databases">
        <authorList>
            <person name="Mo P."/>
        </authorList>
    </citation>
    <scope>NUCLEOTIDE SEQUENCE</scope>
    <source>
        <strain evidence="2">HUAS 11-8</strain>
    </source>
</reference>
<organism evidence="2 3">
    <name type="scientific">Amycolatopsis cynarae</name>
    <dbReference type="NCBI Taxonomy" id="2995223"/>
    <lineage>
        <taxon>Bacteria</taxon>
        <taxon>Bacillati</taxon>
        <taxon>Actinomycetota</taxon>
        <taxon>Actinomycetes</taxon>
        <taxon>Pseudonocardiales</taxon>
        <taxon>Pseudonocardiaceae</taxon>
        <taxon>Amycolatopsis</taxon>
    </lineage>
</organism>
<evidence type="ECO:0000313" key="3">
    <source>
        <dbReference type="Proteomes" id="UP001163203"/>
    </source>
</evidence>
<dbReference type="Proteomes" id="UP001163203">
    <property type="component" value="Chromosome"/>
</dbReference>
<gene>
    <name evidence="2" type="ORF">ORV05_13730</name>
</gene>
<feature type="compositionally biased region" description="Polar residues" evidence="1">
    <location>
        <begin position="1"/>
        <end position="19"/>
    </location>
</feature>
<name>A0ABY7BAS4_9PSEU</name>
<dbReference type="EMBL" id="CP113836">
    <property type="protein sequence ID" value="WAL68778.1"/>
    <property type="molecule type" value="Genomic_DNA"/>
</dbReference>
<feature type="region of interest" description="Disordered" evidence="1">
    <location>
        <begin position="1"/>
        <end position="68"/>
    </location>
</feature>
<evidence type="ECO:0000313" key="2">
    <source>
        <dbReference type="EMBL" id="WAL68778.1"/>
    </source>
</evidence>
<protein>
    <submittedName>
        <fullName evidence="2">Uncharacterized protein</fullName>
    </submittedName>
</protein>